<protein>
    <submittedName>
        <fullName evidence="5">1-acyl-sn-glycerol-3-phosphate acyltransferase</fullName>
    </submittedName>
</protein>
<evidence type="ECO:0000256" key="2">
    <source>
        <dbReference type="ARBA" id="ARBA00023315"/>
    </source>
</evidence>
<dbReference type="GO" id="GO:0006654">
    <property type="term" value="P:phosphatidic acid biosynthetic process"/>
    <property type="evidence" value="ECO:0007669"/>
    <property type="project" value="TreeGrafter"/>
</dbReference>
<dbReference type="eggNOG" id="COG0204">
    <property type="taxonomic scope" value="Bacteria"/>
</dbReference>
<dbReference type="EMBL" id="CM001439">
    <property type="protein sequence ID" value="EHR50404.1"/>
    <property type="molecule type" value="Genomic_DNA"/>
</dbReference>
<feature type="domain" description="Phospholipid/glycerol acyltransferase" evidence="4">
    <location>
        <begin position="58"/>
        <end position="177"/>
    </location>
</feature>
<evidence type="ECO:0000313" key="6">
    <source>
        <dbReference type="Proteomes" id="UP000004926"/>
    </source>
</evidence>
<dbReference type="Proteomes" id="UP000004926">
    <property type="component" value="Chromosome"/>
</dbReference>
<gene>
    <name evidence="5" type="ORF">SacmaDRAFT_2150</name>
</gene>
<dbReference type="GO" id="GO:0005886">
    <property type="term" value="C:plasma membrane"/>
    <property type="evidence" value="ECO:0007669"/>
    <property type="project" value="TreeGrafter"/>
</dbReference>
<sequence length="275" mass="29825">MLRAMVALYPEEDVPTRREDSTPLIWRTMLAVDEALVNLAGRLRVTGGVPGELRGRPLLMAANHIGVFDAFVLMAACRRIGLAPRFMLAGGLLDAPVLGTALRASGHLRVDRGSASAVEQFAAATRALCDTRAPIIVYPEGRISHDPGLWPERGKTGAARLALATGVPVVPISQWGAHEAVYWGTERVEGLADIVPLARSGLTSPLRRPTFRVHFAEPVELSAFRPDRAGDAVKAHAAIMRAITRGLVPLRAEEPDRPRFHDPTRPTDSTSPWRP</sequence>
<dbReference type="InterPro" id="IPR002123">
    <property type="entry name" value="Plipid/glycerol_acylTrfase"/>
</dbReference>
<feature type="compositionally biased region" description="Basic and acidic residues" evidence="3">
    <location>
        <begin position="251"/>
        <end position="265"/>
    </location>
</feature>
<dbReference type="CDD" id="cd07989">
    <property type="entry name" value="LPLAT_AGPAT-like"/>
    <property type="match status" value="1"/>
</dbReference>
<organism evidence="5 6">
    <name type="scientific">Saccharomonospora marina XMU15</name>
    <dbReference type="NCBI Taxonomy" id="882083"/>
    <lineage>
        <taxon>Bacteria</taxon>
        <taxon>Bacillati</taxon>
        <taxon>Actinomycetota</taxon>
        <taxon>Actinomycetes</taxon>
        <taxon>Pseudonocardiales</taxon>
        <taxon>Pseudonocardiaceae</taxon>
        <taxon>Saccharomonospora</taxon>
    </lineage>
</organism>
<dbReference type="GO" id="GO:0003841">
    <property type="term" value="F:1-acylglycerol-3-phosphate O-acyltransferase activity"/>
    <property type="evidence" value="ECO:0007669"/>
    <property type="project" value="TreeGrafter"/>
</dbReference>
<dbReference type="PANTHER" id="PTHR10434">
    <property type="entry name" value="1-ACYL-SN-GLYCEROL-3-PHOSPHATE ACYLTRANSFERASE"/>
    <property type="match status" value="1"/>
</dbReference>
<evidence type="ECO:0000256" key="1">
    <source>
        <dbReference type="ARBA" id="ARBA00022679"/>
    </source>
</evidence>
<dbReference type="PANTHER" id="PTHR10434:SF55">
    <property type="entry name" value="POSSIBLE ACYLTRANSFERASE"/>
    <property type="match status" value="1"/>
</dbReference>
<keyword evidence="1 5" id="KW-0808">Transferase</keyword>
<dbReference type="STRING" id="882083.SacmaDRAFT_2150"/>
<dbReference type="Pfam" id="PF01553">
    <property type="entry name" value="Acyltransferase"/>
    <property type="match status" value="1"/>
</dbReference>
<evidence type="ECO:0000259" key="4">
    <source>
        <dbReference type="SMART" id="SM00563"/>
    </source>
</evidence>
<name>H5XAH4_9PSEU</name>
<reference evidence="5 6" key="1">
    <citation type="journal article" date="2012" name="Stand. Genomic Sci.">
        <title>Genome sequence of the ocean sediment bacterium Saccharomonospora marina type strain (XMU15(T)).</title>
        <authorList>
            <person name="Klenk H.P."/>
            <person name="Lu M."/>
            <person name="Lucas S."/>
            <person name="Lapidus A."/>
            <person name="Copeland A."/>
            <person name="Pitluck S."/>
            <person name="Goodwin L.A."/>
            <person name="Han C."/>
            <person name="Tapia R."/>
            <person name="Brambilla E.M."/>
            <person name="Potter G."/>
            <person name="Land M."/>
            <person name="Ivanova N."/>
            <person name="Rohde M."/>
            <person name="Goker M."/>
            <person name="Detter J.C."/>
            <person name="Li W.J."/>
            <person name="Kyrpides N.C."/>
            <person name="Woyke T."/>
        </authorList>
    </citation>
    <scope>NUCLEOTIDE SEQUENCE [LARGE SCALE GENOMIC DNA]</scope>
    <source>
        <strain evidence="5 6">XMU15</strain>
    </source>
</reference>
<evidence type="ECO:0000313" key="5">
    <source>
        <dbReference type="EMBL" id="EHR50404.1"/>
    </source>
</evidence>
<dbReference type="SUPFAM" id="SSF69593">
    <property type="entry name" value="Glycerol-3-phosphate (1)-acyltransferase"/>
    <property type="match status" value="1"/>
</dbReference>
<feature type="compositionally biased region" description="Polar residues" evidence="3">
    <location>
        <begin position="266"/>
        <end position="275"/>
    </location>
</feature>
<keyword evidence="2 5" id="KW-0012">Acyltransferase</keyword>
<dbReference type="HOGENOM" id="CLU_027938_4_1_11"/>
<keyword evidence="6" id="KW-1185">Reference proteome</keyword>
<dbReference type="AlphaFoldDB" id="H5XAH4"/>
<proteinExistence type="predicted"/>
<feature type="region of interest" description="Disordered" evidence="3">
    <location>
        <begin position="251"/>
        <end position="275"/>
    </location>
</feature>
<dbReference type="SMART" id="SM00563">
    <property type="entry name" value="PlsC"/>
    <property type="match status" value="1"/>
</dbReference>
<evidence type="ECO:0000256" key="3">
    <source>
        <dbReference type="SAM" id="MobiDB-lite"/>
    </source>
</evidence>
<accession>H5XAH4</accession>